<keyword evidence="7" id="KW-1185">Reference proteome</keyword>
<keyword evidence="2 4" id="KW-0694">RNA-binding</keyword>
<dbReference type="Proteomes" id="UP000695022">
    <property type="component" value="Unplaced"/>
</dbReference>
<dbReference type="GeneID" id="106820841"/>
<feature type="region of interest" description="Disordered" evidence="5">
    <location>
        <begin position="1"/>
        <end position="22"/>
    </location>
</feature>
<organism evidence="7 8">
    <name type="scientific">Priapulus caudatus</name>
    <name type="common">Priapulid worm</name>
    <dbReference type="NCBI Taxonomy" id="37621"/>
    <lineage>
        <taxon>Eukaryota</taxon>
        <taxon>Metazoa</taxon>
        <taxon>Ecdysozoa</taxon>
        <taxon>Scalidophora</taxon>
        <taxon>Priapulida</taxon>
        <taxon>Priapulimorpha</taxon>
        <taxon>Priapulimorphida</taxon>
        <taxon>Priapulidae</taxon>
        <taxon>Priapulus</taxon>
    </lineage>
</organism>
<dbReference type="RefSeq" id="XP_014680905.1">
    <property type="nucleotide sequence ID" value="XM_014825419.1"/>
</dbReference>
<evidence type="ECO:0000256" key="5">
    <source>
        <dbReference type="SAM" id="MobiDB-lite"/>
    </source>
</evidence>
<protein>
    <submittedName>
        <fullName evidence="8">RNA binding protein fox-1 homolog 1-like isoform X1</fullName>
    </submittedName>
</protein>
<dbReference type="SUPFAM" id="SSF54928">
    <property type="entry name" value="RNA-binding domain, RBD"/>
    <property type="match status" value="1"/>
</dbReference>
<evidence type="ECO:0000313" key="8">
    <source>
        <dbReference type="RefSeq" id="XP_014680905.1"/>
    </source>
</evidence>
<keyword evidence="3" id="KW-0539">Nucleus</keyword>
<dbReference type="InterPro" id="IPR035979">
    <property type="entry name" value="RBD_domain_sf"/>
</dbReference>
<evidence type="ECO:0000259" key="6">
    <source>
        <dbReference type="PROSITE" id="PS50102"/>
    </source>
</evidence>
<evidence type="ECO:0000256" key="4">
    <source>
        <dbReference type="PROSITE-ProRule" id="PRU00176"/>
    </source>
</evidence>
<dbReference type="PANTHER" id="PTHR15597">
    <property type="entry name" value="ATAXIN 2-BINDING PROTEIN 1-RELATED"/>
    <property type="match status" value="1"/>
</dbReference>
<sequence length="418" mass="44584">MHRPEISRHISRQRCSSTTDRVARRAGRLADVAGQCDPNTMAMVQGEKGLDAWSQPQWIYPGQAGWHMVPAQMNPALYQQYAQNGEEPTGPGAAVYAQPAPQPYPQVSTADSLKEQQVVVQSAATCSIANGVEQQTQTDIDNEAAKAAGMLDNSGPKRLHVSNIPFRFRDQDLRQMFAFGPILDVEIIFNERGSKGFGFVTFQNPTDADRAREKLNGTIVEGRKIEVNNATARVQTKKNAAALANVAALRGAALTRGRVAAAAAAARGYTAAAALRHPTPMPTGPPSLPQYAPAIYQDPFLAAYAERYQLPVPAAKHPVVSLGELGLTTGKALLPGEAVFSQAGYPAGYVTRPYPGSGVMANASAQPMQTVAGAYTVGYGREYMDPYLAAAAAGHSIGPVAGYGAAVYRGMYNRFSPY</sequence>
<dbReference type="Pfam" id="PF00076">
    <property type="entry name" value="RRM_1"/>
    <property type="match status" value="1"/>
</dbReference>
<dbReference type="PANTHER" id="PTHR15597:SF22">
    <property type="entry name" value="RNA-BINDING FOX PROTEIN 1, ISOFORM H"/>
    <property type="match status" value="1"/>
</dbReference>
<evidence type="ECO:0000256" key="3">
    <source>
        <dbReference type="ARBA" id="ARBA00023242"/>
    </source>
</evidence>
<name>A0ABM1F8Y4_PRICU</name>
<dbReference type="InterPro" id="IPR012677">
    <property type="entry name" value="Nucleotide-bd_a/b_plait_sf"/>
</dbReference>
<reference evidence="8" key="1">
    <citation type="submission" date="2025-08" db="UniProtKB">
        <authorList>
            <consortium name="RefSeq"/>
        </authorList>
    </citation>
    <scope>IDENTIFICATION</scope>
</reference>
<dbReference type="InterPro" id="IPR047131">
    <property type="entry name" value="RBFOX1-like"/>
</dbReference>
<evidence type="ECO:0000256" key="1">
    <source>
        <dbReference type="ARBA" id="ARBA00004123"/>
    </source>
</evidence>
<gene>
    <name evidence="8" type="primary">LOC106820841</name>
</gene>
<proteinExistence type="predicted"/>
<accession>A0ABM1F8Y4</accession>
<dbReference type="InterPro" id="IPR000504">
    <property type="entry name" value="RRM_dom"/>
</dbReference>
<comment type="subcellular location">
    <subcellularLocation>
        <location evidence="1">Nucleus</location>
    </subcellularLocation>
</comment>
<dbReference type="SMART" id="SM00360">
    <property type="entry name" value="RRM"/>
    <property type="match status" value="1"/>
</dbReference>
<evidence type="ECO:0000256" key="2">
    <source>
        <dbReference type="ARBA" id="ARBA00022884"/>
    </source>
</evidence>
<dbReference type="InterPro" id="IPR034237">
    <property type="entry name" value="FOX1_RRM"/>
</dbReference>
<evidence type="ECO:0000313" key="7">
    <source>
        <dbReference type="Proteomes" id="UP000695022"/>
    </source>
</evidence>
<feature type="domain" description="RRM" evidence="6">
    <location>
        <begin position="157"/>
        <end position="232"/>
    </location>
</feature>
<dbReference type="Gene3D" id="3.30.70.330">
    <property type="match status" value="1"/>
</dbReference>
<dbReference type="PROSITE" id="PS50102">
    <property type="entry name" value="RRM"/>
    <property type="match status" value="1"/>
</dbReference>
<dbReference type="CDD" id="cd12407">
    <property type="entry name" value="RRM_FOX1_like"/>
    <property type="match status" value="1"/>
</dbReference>